<evidence type="ECO:0000313" key="2">
    <source>
        <dbReference type="Proteomes" id="UP000780690"/>
    </source>
</evidence>
<dbReference type="SUPFAM" id="SSF53335">
    <property type="entry name" value="S-adenosyl-L-methionine-dependent methyltransferases"/>
    <property type="match status" value="1"/>
</dbReference>
<dbReference type="Pfam" id="PF08003">
    <property type="entry name" value="Methyltransf_9"/>
    <property type="match status" value="1"/>
</dbReference>
<dbReference type="EMBL" id="VWXD01000003">
    <property type="protein sequence ID" value="NIF00796.1"/>
    <property type="molecule type" value="Genomic_DNA"/>
</dbReference>
<organism evidence="1 2">
    <name type="scientific">Candidatus Pantoea formicae</name>
    <dbReference type="NCBI Taxonomy" id="2608355"/>
    <lineage>
        <taxon>Bacteria</taxon>
        <taxon>Pseudomonadati</taxon>
        <taxon>Pseudomonadota</taxon>
        <taxon>Gammaproteobacteria</taxon>
        <taxon>Enterobacterales</taxon>
        <taxon>Erwiniaceae</taxon>
        <taxon>Pantoea</taxon>
    </lineage>
</organism>
<protein>
    <submittedName>
        <fullName evidence="1">DUF1698 domain-containing protein</fullName>
    </submittedName>
</protein>
<accession>A0ABX0QWW3</accession>
<proteinExistence type="predicted"/>
<reference evidence="1 2" key="1">
    <citation type="journal article" date="2019" name="bioRxiv">
        <title>Bacteria contribute to plant secondary compound degradation in a generalist herbivore system.</title>
        <authorList>
            <person name="Francoeur C.B."/>
            <person name="Khadempour L."/>
            <person name="Moreira-Soto R.D."/>
            <person name="Gotting K."/>
            <person name="Book A.J."/>
            <person name="Pinto-Tomas A.A."/>
            <person name="Keefover-Ring K."/>
            <person name="Currie C.R."/>
        </authorList>
    </citation>
    <scope>NUCLEOTIDE SEQUENCE [LARGE SCALE GENOMIC DNA]</scope>
    <source>
        <strain evidence="1 2">Acro-805</strain>
    </source>
</reference>
<dbReference type="InterPro" id="IPR027555">
    <property type="entry name" value="Mo5U34_MeTrfas-like"/>
</dbReference>
<dbReference type="Proteomes" id="UP000780690">
    <property type="component" value="Unassembled WGS sequence"/>
</dbReference>
<gene>
    <name evidence="1" type="ORF">F3J38_12105</name>
</gene>
<evidence type="ECO:0000313" key="1">
    <source>
        <dbReference type="EMBL" id="NIF00796.1"/>
    </source>
</evidence>
<dbReference type="RefSeq" id="WP_167138636.1">
    <property type="nucleotide sequence ID" value="NZ_VWXD01000003.1"/>
</dbReference>
<dbReference type="CDD" id="cd02440">
    <property type="entry name" value="AdoMet_MTases"/>
    <property type="match status" value="1"/>
</dbReference>
<dbReference type="Gene3D" id="3.40.50.150">
    <property type="entry name" value="Vaccinia Virus protein VP39"/>
    <property type="match status" value="1"/>
</dbReference>
<keyword evidence="2" id="KW-1185">Reference proteome</keyword>
<name>A0ABX0QWW3_9GAMM</name>
<dbReference type="InterPro" id="IPR029063">
    <property type="entry name" value="SAM-dependent_MTases_sf"/>
</dbReference>
<sequence>MHSTLEVSMKLKKKLEEDGQGERHALYHVLPEFLNAELMESGCQNIYRFNERERFSFFKQFVDFKGKSVLDIGCNTGYFMFSVLDEGANQITGYEGKTSCVNFIMQAKPYCSHPEKIHVLNEYYDFSNAGGTYDVCLLLNVLHHLGDDFGDDEINKDEAKKKIIEHLRFMSHNVDTLIFQMGYNWKGEHDKCLFADGTKQEMIEFLQLNLAESWEFVVIGIAERSAEGIRYCTPSENNIQRDDELREFLNRPIFILKSKKFNTTNK</sequence>
<comment type="caution">
    <text evidence="1">The sequence shown here is derived from an EMBL/GenBank/DDBJ whole genome shotgun (WGS) entry which is preliminary data.</text>
</comment>